<feature type="domain" description="Fibrinogen C-terminal" evidence="3">
    <location>
        <begin position="97"/>
        <end position="229"/>
    </location>
</feature>
<dbReference type="VEuPathDB" id="VectorBase:AFAF010067"/>
<dbReference type="InterPro" id="IPR036056">
    <property type="entry name" value="Fibrinogen-like_C"/>
</dbReference>
<proteinExistence type="predicted"/>
<evidence type="ECO:0000256" key="1">
    <source>
        <dbReference type="SAM" id="Coils"/>
    </source>
</evidence>
<dbReference type="PROSITE" id="PS51406">
    <property type="entry name" value="FIBRINOGEN_C_2"/>
    <property type="match status" value="1"/>
</dbReference>
<dbReference type="EMBL" id="AXCN02002037">
    <property type="status" value="NOT_ANNOTATED_CDS"/>
    <property type="molecule type" value="Genomic_DNA"/>
</dbReference>
<dbReference type="InterPro" id="IPR050373">
    <property type="entry name" value="Fibrinogen_C-term_domain"/>
</dbReference>
<dbReference type="PANTHER" id="PTHR19143">
    <property type="entry name" value="FIBRINOGEN/TENASCIN/ANGIOPOEITIN"/>
    <property type="match status" value="1"/>
</dbReference>
<feature type="region of interest" description="Disordered" evidence="2">
    <location>
        <begin position="1"/>
        <end position="21"/>
    </location>
</feature>
<sequence length="229" mass="25947">MVNLVRPLARPAWNRSGRGEGSTAAEASGLGFELLLAQLEAFESRMNERMESLSEKIHSLKDQLKEVENKQSAKLERVSKSLSTLDGKFNELKKTSANDHRSIRYCITELASRMGHLTGEELSKHLEQFKAELAVPSVYTVKYKTSSAFRVSRAKSSKPSYGGNWIVFQHRFDGSLNFNRSWSDYANGFGDLRGEHWLGLDKLHRILSSERHELLLEREFSSDISTASH</sequence>
<evidence type="ECO:0000259" key="3">
    <source>
        <dbReference type="PROSITE" id="PS51406"/>
    </source>
</evidence>
<dbReference type="PANTHER" id="PTHR19143:SF327">
    <property type="entry name" value="FI21813P1-RELATED"/>
    <property type="match status" value="1"/>
</dbReference>
<dbReference type="Proteomes" id="UP000075886">
    <property type="component" value="Unassembled WGS sequence"/>
</dbReference>
<keyword evidence="5" id="KW-1185">Reference proteome</keyword>
<dbReference type="SMART" id="SM00186">
    <property type="entry name" value="FBG"/>
    <property type="match status" value="1"/>
</dbReference>
<feature type="coiled-coil region" evidence="1">
    <location>
        <begin position="36"/>
        <end position="77"/>
    </location>
</feature>
<dbReference type="AlphaFoldDB" id="A0A182QH47"/>
<dbReference type="EnsemblMetazoa" id="AFAF010067-RA">
    <property type="protein sequence ID" value="AFAF010067-PA"/>
    <property type="gene ID" value="AFAF010067"/>
</dbReference>
<dbReference type="Gene3D" id="3.90.215.10">
    <property type="entry name" value="Gamma Fibrinogen, chain A, domain 1"/>
    <property type="match status" value="1"/>
</dbReference>
<reference evidence="5" key="1">
    <citation type="submission" date="2014-01" db="EMBL/GenBank/DDBJ databases">
        <title>The Genome Sequence of Anopheles farauti FAR1 (V2).</title>
        <authorList>
            <consortium name="The Broad Institute Genomics Platform"/>
            <person name="Neafsey D.E."/>
            <person name="Besansky N."/>
            <person name="Howell P."/>
            <person name="Walton C."/>
            <person name="Young S.K."/>
            <person name="Zeng Q."/>
            <person name="Gargeya S."/>
            <person name="Fitzgerald M."/>
            <person name="Haas B."/>
            <person name="Abouelleil A."/>
            <person name="Allen A.W."/>
            <person name="Alvarado L."/>
            <person name="Arachchi H.M."/>
            <person name="Berlin A.M."/>
            <person name="Chapman S.B."/>
            <person name="Gainer-Dewar J."/>
            <person name="Goldberg J."/>
            <person name="Griggs A."/>
            <person name="Gujja S."/>
            <person name="Hansen M."/>
            <person name="Howarth C."/>
            <person name="Imamovic A."/>
            <person name="Ireland A."/>
            <person name="Larimer J."/>
            <person name="McCowan C."/>
            <person name="Murphy C."/>
            <person name="Pearson M."/>
            <person name="Poon T.W."/>
            <person name="Priest M."/>
            <person name="Roberts A."/>
            <person name="Saif S."/>
            <person name="Shea T."/>
            <person name="Sisk P."/>
            <person name="Sykes S."/>
            <person name="Wortman J."/>
            <person name="Nusbaum C."/>
            <person name="Birren B."/>
        </authorList>
    </citation>
    <scope>NUCLEOTIDE SEQUENCE [LARGE SCALE GENOMIC DNA]</scope>
    <source>
        <strain evidence="5">FAR1</strain>
    </source>
</reference>
<dbReference type="STRING" id="69004.A0A182QH47"/>
<dbReference type="GO" id="GO:0005615">
    <property type="term" value="C:extracellular space"/>
    <property type="evidence" value="ECO:0007669"/>
    <property type="project" value="TreeGrafter"/>
</dbReference>
<evidence type="ECO:0000313" key="4">
    <source>
        <dbReference type="EnsemblMetazoa" id="AFAF010067-PA"/>
    </source>
</evidence>
<evidence type="ECO:0000256" key="2">
    <source>
        <dbReference type="SAM" id="MobiDB-lite"/>
    </source>
</evidence>
<protein>
    <recommendedName>
        <fullName evidence="3">Fibrinogen C-terminal domain-containing protein</fullName>
    </recommendedName>
</protein>
<dbReference type="InterPro" id="IPR014716">
    <property type="entry name" value="Fibrinogen_a/b/g_C_1"/>
</dbReference>
<dbReference type="SUPFAM" id="SSF56496">
    <property type="entry name" value="Fibrinogen C-terminal domain-like"/>
    <property type="match status" value="1"/>
</dbReference>
<evidence type="ECO:0000313" key="5">
    <source>
        <dbReference type="Proteomes" id="UP000075886"/>
    </source>
</evidence>
<dbReference type="Pfam" id="PF00147">
    <property type="entry name" value="Fibrinogen_C"/>
    <property type="match status" value="1"/>
</dbReference>
<name>A0A182QH47_9DIPT</name>
<keyword evidence="1" id="KW-0175">Coiled coil</keyword>
<accession>A0A182QH47</accession>
<reference evidence="4" key="2">
    <citation type="submission" date="2020-05" db="UniProtKB">
        <authorList>
            <consortium name="EnsemblMetazoa"/>
        </authorList>
    </citation>
    <scope>IDENTIFICATION</scope>
    <source>
        <strain evidence="4">FAR1</strain>
    </source>
</reference>
<dbReference type="InterPro" id="IPR002181">
    <property type="entry name" value="Fibrinogen_a/b/g_C_dom"/>
</dbReference>
<organism evidence="4 5">
    <name type="scientific">Anopheles farauti</name>
    <dbReference type="NCBI Taxonomy" id="69004"/>
    <lineage>
        <taxon>Eukaryota</taxon>
        <taxon>Metazoa</taxon>
        <taxon>Ecdysozoa</taxon>
        <taxon>Arthropoda</taxon>
        <taxon>Hexapoda</taxon>
        <taxon>Insecta</taxon>
        <taxon>Pterygota</taxon>
        <taxon>Neoptera</taxon>
        <taxon>Endopterygota</taxon>
        <taxon>Diptera</taxon>
        <taxon>Nematocera</taxon>
        <taxon>Culicoidea</taxon>
        <taxon>Culicidae</taxon>
        <taxon>Anophelinae</taxon>
        <taxon>Anopheles</taxon>
    </lineage>
</organism>